<dbReference type="InterPro" id="IPR021493">
    <property type="entry name" value="DUF3147"/>
</dbReference>
<keyword evidence="1" id="KW-0472">Membrane</keyword>
<dbReference type="Pfam" id="PF11345">
    <property type="entry name" value="DUF3147"/>
    <property type="match status" value="1"/>
</dbReference>
<sequence>MMVWMKLLTSALIIATVTELAKKFPLYGGVIAALPLISLLSIFWLTIQGETAKQIQTFTMGVIIGLPATIVLLLVVYIMIKHSYSIVLALVAGIIAWSVFLGIQKLLFEHFNIHF</sequence>
<comment type="caution">
    <text evidence="2">The sequence shown here is derived from an EMBL/GenBank/DDBJ whole genome shotgun (WGS) entry which is preliminary data.</text>
</comment>
<dbReference type="EMBL" id="JPVO01000055">
    <property type="protein sequence ID" value="KGR74254.1"/>
    <property type="molecule type" value="Genomic_DNA"/>
</dbReference>
<feature type="transmembrane region" description="Helical" evidence="1">
    <location>
        <begin position="31"/>
        <end position="47"/>
    </location>
</feature>
<dbReference type="STRING" id="1384057.CD33_19950"/>
<feature type="transmembrane region" description="Helical" evidence="1">
    <location>
        <begin position="86"/>
        <end position="108"/>
    </location>
</feature>
<dbReference type="eggNOG" id="ENOG5031I8D">
    <property type="taxonomic scope" value="Bacteria"/>
</dbReference>
<dbReference type="RefSeq" id="WP_036203932.1">
    <property type="nucleotide sequence ID" value="NZ_AVCY01000001.1"/>
</dbReference>
<protein>
    <submittedName>
        <fullName evidence="2">Membrane protein</fullName>
    </submittedName>
</protein>
<evidence type="ECO:0000256" key="1">
    <source>
        <dbReference type="SAM" id="Phobius"/>
    </source>
</evidence>
<keyword evidence="1" id="KW-1133">Transmembrane helix</keyword>
<name>A0A0A3HPE1_9BACL</name>
<dbReference type="AlphaFoldDB" id="A0A0A3HPE1"/>
<keyword evidence="1" id="KW-0812">Transmembrane</keyword>
<organism evidence="2 3">
    <name type="scientific">Ureibacillus sinduriensis BLB-1 = JCM 15800</name>
    <dbReference type="NCBI Taxonomy" id="1384057"/>
    <lineage>
        <taxon>Bacteria</taxon>
        <taxon>Bacillati</taxon>
        <taxon>Bacillota</taxon>
        <taxon>Bacilli</taxon>
        <taxon>Bacillales</taxon>
        <taxon>Caryophanaceae</taxon>
        <taxon>Ureibacillus</taxon>
    </lineage>
</organism>
<feature type="transmembrane region" description="Helical" evidence="1">
    <location>
        <begin position="59"/>
        <end position="80"/>
    </location>
</feature>
<evidence type="ECO:0000313" key="3">
    <source>
        <dbReference type="Proteomes" id="UP000030408"/>
    </source>
</evidence>
<accession>A0A0A3HPE1</accession>
<reference evidence="2 3" key="1">
    <citation type="submission" date="2014-02" db="EMBL/GenBank/DDBJ databases">
        <title>Draft genome sequence of Lysinibacillus sinduriensis JCM 15800.</title>
        <authorList>
            <person name="Zhang F."/>
            <person name="Wang G."/>
            <person name="Zhang L."/>
        </authorList>
    </citation>
    <scope>NUCLEOTIDE SEQUENCE [LARGE SCALE GENOMIC DNA]</scope>
    <source>
        <strain evidence="2 3">JCM 15800</strain>
    </source>
</reference>
<keyword evidence="3" id="KW-1185">Reference proteome</keyword>
<dbReference type="NCBIfam" id="NF006750">
    <property type="entry name" value="PRK09272.1-3"/>
    <property type="match status" value="1"/>
</dbReference>
<evidence type="ECO:0000313" key="2">
    <source>
        <dbReference type="EMBL" id="KGR74254.1"/>
    </source>
</evidence>
<gene>
    <name evidence="2" type="ORF">CD33_19950</name>
</gene>
<dbReference type="Proteomes" id="UP000030408">
    <property type="component" value="Unassembled WGS sequence"/>
</dbReference>
<dbReference type="OrthoDB" id="5397294at2"/>
<proteinExistence type="predicted"/>